<dbReference type="AlphaFoldDB" id="A0A849IE79"/>
<dbReference type="Proteomes" id="UP000564885">
    <property type="component" value="Unassembled WGS sequence"/>
</dbReference>
<keyword evidence="4" id="KW-1185">Reference proteome</keyword>
<proteinExistence type="predicted"/>
<reference evidence="3 4" key="1">
    <citation type="submission" date="2020-04" db="EMBL/GenBank/DDBJ databases">
        <title>Enterovirga sp. isolate from soil.</title>
        <authorList>
            <person name="Chea S."/>
            <person name="Kim D.-U."/>
        </authorList>
    </citation>
    <scope>NUCLEOTIDE SEQUENCE [LARGE SCALE GENOMIC DNA]</scope>
    <source>
        <strain evidence="3 4">DB1703</strain>
    </source>
</reference>
<sequence length="771" mass="86711">MAGRRDNDRVGATTPERAPADGDEYLATLGKLADDAIRYMDEVVTPEMEQATEYYRGDPLGNEEDGRSQVVMTEVRDVVQAMVPSLLRIFTGSERVVEFIPTSEEKVPQAEQATDAVNYLFYGENQGFRVLYNGFKDALVRKIGVLMWWIEHKVRVEELDYSDMTAEEVDILRSEEGVTILDEVQQTETVPSDDPLPPEMLAAGQLPPPEPLFRVRVRRETTEKLIRATTCPPEEFFVSVDALDEDDAKIIGRRRDLTVSQLVEMGYDEGEIRANMGSEDRLRFSPLRTARAETDYPVNENGGDSAHDEVTFFEAYVLIDRDGDGIAERRRIRGINPTNPYILTDPETGEPDDVLWSDEVPFGLLCPDPEPHKIVGFSIADQVMDLQEIKTAVVRNTLDSLANSIHPRTVIVEGQVNVDDALNTEVGAIIRARAPGMVQELEKAFVGQYSLPLLAYLDDTKSRRTGVTDGPNGVNADALQSSTQDAVQAVTTAAQERIEMIARIFAETGIRRLMRGLLRLAVQHSDKPRMVRLRNKWVSVDPRVWDADMDVYVNIGLGRGTDRDRLQLYMMIAAKQEQIIAAAGPANPLCNVGHLRNTYAKIMEIGGERDITKYFAQVDAAAIPANQNQQQPPDPTAILAQIEAQKLQIQAQAEAMKHEREVQAEQNRMALENAKLAQERYLKMAEIEARYAVNLREQEINAAIQRERDTGQITNRLTEIIVQRAYDEEEGERARSFDAEQRERDRALKLFEGERGREEAARAQQSRQEAA</sequence>
<feature type="compositionally biased region" description="Low complexity" evidence="2">
    <location>
        <begin position="762"/>
        <end position="771"/>
    </location>
</feature>
<feature type="coiled-coil region" evidence="1">
    <location>
        <begin position="639"/>
        <end position="675"/>
    </location>
</feature>
<dbReference type="Pfam" id="PF23899">
    <property type="entry name" value="SU10_portal"/>
    <property type="match status" value="1"/>
</dbReference>
<name>A0A849IE79_9HYPH</name>
<dbReference type="InterPro" id="IPR056909">
    <property type="entry name" value="SU10_portal"/>
</dbReference>
<keyword evidence="1" id="KW-0175">Coiled coil</keyword>
<dbReference type="EMBL" id="JABEPP010000006">
    <property type="protein sequence ID" value="NNM74759.1"/>
    <property type="molecule type" value="Genomic_DNA"/>
</dbReference>
<organism evidence="3 4">
    <name type="scientific">Enterovirga aerilata</name>
    <dbReference type="NCBI Taxonomy" id="2730920"/>
    <lineage>
        <taxon>Bacteria</taxon>
        <taxon>Pseudomonadati</taxon>
        <taxon>Pseudomonadota</taxon>
        <taxon>Alphaproteobacteria</taxon>
        <taxon>Hyphomicrobiales</taxon>
        <taxon>Methylobacteriaceae</taxon>
        <taxon>Enterovirga</taxon>
    </lineage>
</organism>
<accession>A0A849IE79</accession>
<dbReference type="RefSeq" id="WP_171220207.1">
    <property type="nucleotide sequence ID" value="NZ_JABEPP010000006.1"/>
</dbReference>
<feature type="compositionally biased region" description="Basic and acidic residues" evidence="2">
    <location>
        <begin position="732"/>
        <end position="761"/>
    </location>
</feature>
<protein>
    <submittedName>
        <fullName evidence="3">Cell envelope integrity protein TolA</fullName>
    </submittedName>
</protein>
<evidence type="ECO:0000313" key="4">
    <source>
        <dbReference type="Proteomes" id="UP000564885"/>
    </source>
</evidence>
<comment type="caution">
    <text evidence="3">The sequence shown here is derived from an EMBL/GenBank/DDBJ whole genome shotgun (WGS) entry which is preliminary data.</text>
</comment>
<evidence type="ECO:0000313" key="3">
    <source>
        <dbReference type="EMBL" id="NNM74759.1"/>
    </source>
</evidence>
<gene>
    <name evidence="3" type="ORF">HJG44_20570</name>
</gene>
<feature type="region of interest" description="Disordered" evidence="2">
    <location>
        <begin position="1"/>
        <end position="22"/>
    </location>
</feature>
<evidence type="ECO:0000256" key="2">
    <source>
        <dbReference type="SAM" id="MobiDB-lite"/>
    </source>
</evidence>
<evidence type="ECO:0000256" key="1">
    <source>
        <dbReference type="SAM" id="Coils"/>
    </source>
</evidence>
<feature type="region of interest" description="Disordered" evidence="2">
    <location>
        <begin position="728"/>
        <end position="771"/>
    </location>
</feature>